<evidence type="ECO:0000256" key="1">
    <source>
        <dbReference type="SAM" id="MobiDB-lite"/>
    </source>
</evidence>
<protein>
    <submittedName>
        <fullName evidence="2">Uncharacterized protein</fullName>
    </submittedName>
</protein>
<keyword evidence="3" id="KW-1185">Reference proteome</keyword>
<gene>
    <name evidence="2" type="ORF">PBY51_001291</name>
</gene>
<name>A0AAN8A5F2_ELEMC</name>
<dbReference type="EMBL" id="JAUZQC010000022">
    <property type="protein sequence ID" value="KAK5850408.1"/>
    <property type="molecule type" value="Genomic_DNA"/>
</dbReference>
<evidence type="ECO:0000313" key="2">
    <source>
        <dbReference type="EMBL" id="KAK5850408.1"/>
    </source>
</evidence>
<dbReference type="AlphaFoldDB" id="A0AAN8A5F2"/>
<feature type="region of interest" description="Disordered" evidence="1">
    <location>
        <begin position="1"/>
        <end position="78"/>
    </location>
</feature>
<feature type="compositionally biased region" description="Basic and acidic residues" evidence="1">
    <location>
        <begin position="1"/>
        <end position="35"/>
    </location>
</feature>
<comment type="caution">
    <text evidence="2">The sequence shown here is derived from an EMBL/GenBank/DDBJ whole genome shotgun (WGS) entry which is preliminary data.</text>
</comment>
<reference evidence="2 3" key="1">
    <citation type="journal article" date="2023" name="Genes (Basel)">
        <title>Chromosome-Level Genome Assembly and Circadian Gene Repertoire of the Patagonia Blennie Eleginops maclovinus-The Closest Ancestral Proxy of Antarctic Cryonotothenioids.</title>
        <authorList>
            <person name="Cheng C.C."/>
            <person name="Rivera-Colon A.G."/>
            <person name="Minhas B.F."/>
            <person name="Wilson L."/>
            <person name="Rayamajhi N."/>
            <person name="Vargas-Chacoff L."/>
            <person name="Catchen J.M."/>
        </authorList>
    </citation>
    <scope>NUCLEOTIDE SEQUENCE [LARGE SCALE GENOMIC DNA]</scope>
    <source>
        <strain evidence="2">JMC-PN-2008</strain>
    </source>
</reference>
<accession>A0AAN8A5F2</accession>
<organism evidence="2 3">
    <name type="scientific">Eleginops maclovinus</name>
    <name type="common">Patagonian blennie</name>
    <name type="synonym">Eleginus maclovinus</name>
    <dbReference type="NCBI Taxonomy" id="56733"/>
    <lineage>
        <taxon>Eukaryota</taxon>
        <taxon>Metazoa</taxon>
        <taxon>Chordata</taxon>
        <taxon>Craniata</taxon>
        <taxon>Vertebrata</taxon>
        <taxon>Euteleostomi</taxon>
        <taxon>Actinopterygii</taxon>
        <taxon>Neopterygii</taxon>
        <taxon>Teleostei</taxon>
        <taxon>Neoteleostei</taxon>
        <taxon>Acanthomorphata</taxon>
        <taxon>Eupercaria</taxon>
        <taxon>Perciformes</taxon>
        <taxon>Notothenioidei</taxon>
        <taxon>Eleginopidae</taxon>
        <taxon>Eleginops</taxon>
    </lineage>
</organism>
<reference evidence="2 3" key="2">
    <citation type="journal article" date="2023" name="Mol. Biol. Evol.">
        <title>Genomics of Secondarily Temperate Adaptation in the Only Non-Antarctic Icefish.</title>
        <authorList>
            <person name="Rivera-Colon A.G."/>
            <person name="Rayamajhi N."/>
            <person name="Minhas B.F."/>
            <person name="Madrigal G."/>
            <person name="Bilyk K.T."/>
            <person name="Yoon V."/>
            <person name="Hune M."/>
            <person name="Gregory S."/>
            <person name="Cheng C.H.C."/>
            <person name="Catchen J.M."/>
        </authorList>
    </citation>
    <scope>NUCLEOTIDE SEQUENCE [LARGE SCALE GENOMIC DNA]</scope>
    <source>
        <strain evidence="2">JMC-PN-2008</strain>
    </source>
</reference>
<evidence type="ECO:0000313" key="3">
    <source>
        <dbReference type="Proteomes" id="UP001346869"/>
    </source>
</evidence>
<proteinExistence type="predicted"/>
<sequence>MDCWKHGRDVSGDQAGRRDRCSAGFQGREHCHIQSERPISSKSVRLSEEQQQPENQQGGGGVQASHSEPCMNCTVMQL</sequence>
<dbReference type="Proteomes" id="UP001346869">
    <property type="component" value="Unassembled WGS sequence"/>
</dbReference>